<gene>
    <name evidence="1" type="ORF">CCAX7_32440</name>
</gene>
<dbReference type="InterPro" id="IPR045584">
    <property type="entry name" value="Pilin-like"/>
</dbReference>
<sequence>MHTVGNRSRSGFTLIELLVVIAIIAILAAILFPVFAKAREKARQISCASNERQIGIGILQYVQDNDENFPAGRNDQGLQLGQGWAGKVYPYVKSTLVFHCPDDPNPPQRDAVNYQISYTANFNFLRTDGGSTGDPHFGQALAVLSSPAKTVFLCESNGDFAKLLDINEGNGNGIQSATTNGSLDGSIYAAANYGKGGSMATGCLGGVDCSANVGGPGGNGFLAKTGLHTDGSNYMMCDGHIKWYRGSQVSGGSNALAADCQQGGGGGAECAGSDNTAAEGTEGTRFAITFSVK</sequence>
<reference evidence="1 2" key="1">
    <citation type="journal article" date="2019" name="Int. J. Syst. Evol. Microbiol.">
        <title>Capsulimonas corticalis gen. nov., sp. nov., an aerobic capsulated bacterium, of a novel bacterial order, Capsulimonadales ord. nov., of the class Armatimonadia of the phylum Armatimonadetes.</title>
        <authorList>
            <person name="Li J."/>
            <person name="Kudo C."/>
            <person name="Tonouchi A."/>
        </authorList>
    </citation>
    <scope>NUCLEOTIDE SEQUENCE [LARGE SCALE GENOMIC DNA]</scope>
    <source>
        <strain evidence="1 2">AX-7</strain>
    </source>
</reference>
<dbReference type="NCBIfam" id="TIGR02532">
    <property type="entry name" value="IV_pilin_GFxxxE"/>
    <property type="match status" value="1"/>
</dbReference>
<dbReference type="Proteomes" id="UP000287394">
    <property type="component" value="Chromosome"/>
</dbReference>
<accession>A0A402D475</accession>
<dbReference type="PROSITE" id="PS00409">
    <property type="entry name" value="PROKAR_NTER_METHYL"/>
    <property type="match status" value="1"/>
</dbReference>
<evidence type="ECO:0000313" key="2">
    <source>
        <dbReference type="Proteomes" id="UP000287394"/>
    </source>
</evidence>
<dbReference type="InterPro" id="IPR012902">
    <property type="entry name" value="N_methyl_site"/>
</dbReference>
<dbReference type="EMBL" id="AP025739">
    <property type="protein sequence ID" value="BDI31193.1"/>
    <property type="molecule type" value="Genomic_DNA"/>
</dbReference>
<dbReference type="InterPro" id="IPR027558">
    <property type="entry name" value="Pre_pil_HX9DG_C"/>
</dbReference>
<name>A0A402D475_9BACT</name>
<organism evidence="1 2">
    <name type="scientific">Capsulimonas corticalis</name>
    <dbReference type="NCBI Taxonomy" id="2219043"/>
    <lineage>
        <taxon>Bacteria</taxon>
        <taxon>Bacillati</taxon>
        <taxon>Armatimonadota</taxon>
        <taxon>Armatimonadia</taxon>
        <taxon>Capsulimonadales</taxon>
        <taxon>Capsulimonadaceae</taxon>
        <taxon>Capsulimonas</taxon>
    </lineage>
</organism>
<evidence type="ECO:0000313" key="1">
    <source>
        <dbReference type="EMBL" id="BDI31193.1"/>
    </source>
</evidence>
<dbReference type="AlphaFoldDB" id="A0A402D475"/>
<dbReference type="Pfam" id="PF07596">
    <property type="entry name" value="SBP_bac_10"/>
    <property type="match status" value="1"/>
</dbReference>
<proteinExistence type="predicted"/>
<dbReference type="PANTHER" id="PTHR30093:SF2">
    <property type="entry name" value="TYPE II SECRETION SYSTEM PROTEIN H"/>
    <property type="match status" value="1"/>
</dbReference>
<dbReference type="SUPFAM" id="SSF54523">
    <property type="entry name" value="Pili subunits"/>
    <property type="match status" value="1"/>
</dbReference>
<dbReference type="KEGG" id="ccot:CCAX7_32440"/>
<dbReference type="Pfam" id="PF07963">
    <property type="entry name" value="N_methyl"/>
    <property type="match status" value="1"/>
</dbReference>
<dbReference type="InterPro" id="IPR011453">
    <property type="entry name" value="DUF1559"/>
</dbReference>
<dbReference type="Gene3D" id="3.30.700.10">
    <property type="entry name" value="Glycoprotein, Type 4 Pilin"/>
    <property type="match status" value="1"/>
</dbReference>
<dbReference type="RefSeq" id="WP_165864571.1">
    <property type="nucleotide sequence ID" value="NZ_AP025739.1"/>
</dbReference>
<dbReference type="PANTHER" id="PTHR30093">
    <property type="entry name" value="GENERAL SECRETION PATHWAY PROTEIN G"/>
    <property type="match status" value="1"/>
</dbReference>
<protein>
    <submittedName>
        <fullName evidence="1">Uncharacterized protein</fullName>
    </submittedName>
</protein>
<keyword evidence="2" id="KW-1185">Reference proteome</keyword>
<dbReference type="NCBIfam" id="TIGR04294">
    <property type="entry name" value="pre_pil_HX9DG"/>
    <property type="match status" value="1"/>
</dbReference>